<comment type="caution">
    <text evidence="2">The sequence shown here is derived from an EMBL/GenBank/DDBJ whole genome shotgun (WGS) entry which is preliminary data.</text>
</comment>
<proteinExistence type="predicted"/>
<sequence>MPAALIHKVIQRESGYNPAARNGPYYGLMQILPGTAHTMGYSGPARGLLDAGTNLTYGVKYLRGAWLLSHGNYDTAIMWYAKGYYYEARRRGMLDQVGMR</sequence>
<dbReference type="EMBL" id="MLJW01006187">
    <property type="protein sequence ID" value="OIQ67041.1"/>
    <property type="molecule type" value="Genomic_DNA"/>
</dbReference>
<name>A0A1J5P671_9ZZZZ</name>
<dbReference type="InterPro" id="IPR023346">
    <property type="entry name" value="Lysozyme-like_dom_sf"/>
</dbReference>
<dbReference type="AlphaFoldDB" id="A0A1J5P671"/>
<protein>
    <submittedName>
        <fullName evidence="2">Transglycosylase SLT domain protein</fullName>
    </submittedName>
</protein>
<dbReference type="Gene3D" id="1.10.530.10">
    <property type="match status" value="1"/>
</dbReference>
<feature type="domain" description="Transglycosylase SLT" evidence="1">
    <location>
        <begin position="3"/>
        <end position="83"/>
    </location>
</feature>
<dbReference type="SUPFAM" id="SSF53955">
    <property type="entry name" value="Lysozyme-like"/>
    <property type="match status" value="1"/>
</dbReference>
<evidence type="ECO:0000313" key="2">
    <source>
        <dbReference type="EMBL" id="OIQ67041.1"/>
    </source>
</evidence>
<reference evidence="2" key="1">
    <citation type="submission" date="2016-10" db="EMBL/GenBank/DDBJ databases">
        <title>Sequence of Gallionella enrichment culture.</title>
        <authorList>
            <person name="Poehlein A."/>
            <person name="Muehling M."/>
            <person name="Daniel R."/>
        </authorList>
    </citation>
    <scope>NUCLEOTIDE SEQUENCE</scope>
</reference>
<organism evidence="2">
    <name type="scientific">mine drainage metagenome</name>
    <dbReference type="NCBI Taxonomy" id="410659"/>
    <lineage>
        <taxon>unclassified sequences</taxon>
        <taxon>metagenomes</taxon>
        <taxon>ecological metagenomes</taxon>
    </lineage>
</organism>
<evidence type="ECO:0000259" key="1">
    <source>
        <dbReference type="Pfam" id="PF01464"/>
    </source>
</evidence>
<dbReference type="InterPro" id="IPR008258">
    <property type="entry name" value="Transglycosylase_SLT_dom_1"/>
</dbReference>
<accession>A0A1J5P671</accession>
<dbReference type="CDD" id="cd00254">
    <property type="entry name" value="LT-like"/>
    <property type="match status" value="1"/>
</dbReference>
<dbReference type="Pfam" id="PF01464">
    <property type="entry name" value="SLT"/>
    <property type="match status" value="1"/>
</dbReference>
<gene>
    <name evidence="2" type="ORF">GALL_513840</name>
</gene>